<keyword evidence="5 6" id="KW-0472">Membrane</keyword>
<dbReference type="PANTHER" id="PTHR35007">
    <property type="entry name" value="INTEGRAL MEMBRANE PROTEIN-RELATED"/>
    <property type="match status" value="1"/>
</dbReference>
<organism evidence="8 9">
    <name type="scientific">Arthrobacter mobilis</name>
    <dbReference type="NCBI Taxonomy" id="2724944"/>
    <lineage>
        <taxon>Bacteria</taxon>
        <taxon>Bacillati</taxon>
        <taxon>Actinomycetota</taxon>
        <taxon>Actinomycetes</taxon>
        <taxon>Micrococcales</taxon>
        <taxon>Micrococcaceae</taxon>
        <taxon>Arthrobacter</taxon>
    </lineage>
</organism>
<comment type="subcellular location">
    <subcellularLocation>
        <location evidence="1">Cell membrane</location>
        <topology evidence="1">Multi-pass membrane protein</topology>
    </subcellularLocation>
</comment>
<evidence type="ECO:0000256" key="6">
    <source>
        <dbReference type="SAM" id="Phobius"/>
    </source>
</evidence>
<evidence type="ECO:0000313" key="8">
    <source>
        <dbReference type="EMBL" id="NKX56719.1"/>
    </source>
</evidence>
<gene>
    <name evidence="8" type="ORF">HGG74_19790</name>
</gene>
<evidence type="ECO:0000256" key="2">
    <source>
        <dbReference type="ARBA" id="ARBA00022475"/>
    </source>
</evidence>
<evidence type="ECO:0000256" key="4">
    <source>
        <dbReference type="ARBA" id="ARBA00022989"/>
    </source>
</evidence>
<keyword evidence="2" id="KW-1003">Cell membrane</keyword>
<feature type="transmembrane region" description="Helical" evidence="6">
    <location>
        <begin position="281"/>
        <end position="301"/>
    </location>
</feature>
<accession>A0A7X6QMH6</accession>
<dbReference type="Gene3D" id="1.20.81.30">
    <property type="entry name" value="Type II secretion system (T2SS), domain F"/>
    <property type="match status" value="1"/>
</dbReference>
<proteinExistence type="predicted"/>
<comment type="caution">
    <text evidence="8">The sequence shown here is derived from an EMBL/GenBank/DDBJ whole genome shotgun (WGS) entry which is preliminary data.</text>
</comment>
<feature type="domain" description="Type II secretion system protein GspF" evidence="7">
    <location>
        <begin position="142"/>
        <end position="266"/>
    </location>
</feature>
<keyword evidence="9" id="KW-1185">Reference proteome</keyword>
<evidence type="ECO:0000256" key="5">
    <source>
        <dbReference type="ARBA" id="ARBA00023136"/>
    </source>
</evidence>
<dbReference type="PANTHER" id="PTHR35007:SF1">
    <property type="entry name" value="PILUS ASSEMBLY PROTEIN"/>
    <property type="match status" value="1"/>
</dbReference>
<dbReference type="Proteomes" id="UP000544090">
    <property type="component" value="Unassembled WGS sequence"/>
</dbReference>
<evidence type="ECO:0000259" key="7">
    <source>
        <dbReference type="Pfam" id="PF00482"/>
    </source>
</evidence>
<reference evidence="8 9" key="1">
    <citation type="submission" date="2020-04" db="EMBL/GenBank/DDBJ databases">
        <title>Arthrobacter sp. nov.</title>
        <authorList>
            <person name="Liu S."/>
        </authorList>
    </citation>
    <scope>NUCLEOTIDE SEQUENCE [LARGE SCALE GENOMIC DNA]</scope>
    <source>
        <strain evidence="8 9">E918</strain>
    </source>
</reference>
<keyword evidence="3 6" id="KW-0812">Transmembrane</keyword>
<name>A0A7X6QMH6_9MICC</name>
<feature type="transmembrane region" description="Helical" evidence="6">
    <location>
        <begin position="252"/>
        <end position="275"/>
    </location>
</feature>
<dbReference type="Pfam" id="PF00482">
    <property type="entry name" value="T2SSF"/>
    <property type="match status" value="1"/>
</dbReference>
<evidence type="ECO:0000256" key="3">
    <source>
        <dbReference type="ARBA" id="ARBA00022692"/>
    </source>
</evidence>
<dbReference type="InterPro" id="IPR018076">
    <property type="entry name" value="T2SS_GspF_dom"/>
</dbReference>
<dbReference type="GO" id="GO:0005886">
    <property type="term" value="C:plasma membrane"/>
    <property type="evidence" value="ECO:0007669"/>
    <property type="project" value="UniProtKB-SubCell"/>
</dbReference>
<dbReference type="AlphaFoldDB" id="A0A7X6QMH6"/>
<keyword evidence="4 6" id="KW-1133">Transmembrane helix</keyword>
<sequence>MLALGFLCCYVALAVGLTAAFRSSTPRLPLDRRRPAVQEPASALSRITGLTAGAIDRFLTRRGWMRAVTQALEYAGVKMPPAHFLILTGSATLIAGMLGLLLSGPVLALLPVLVVPLGGKLLLRVLTAKRQRAFADQLDDALQLLAGGLRAGHSLLRALDAVSQEADSPTAEEFARVINETRLGRDLNDALDQTARRMKSEDFGWVAQAIGIHREVGGDLAEVLDRVGQTIRERNQIRRQVKSLSAEGKMSAYVLMALPFAVVGILAVTSPSYIAQFGQSVAGYGMIAVSAVMLTLGGLWLRKIVSFKF</sequence>
<protein>
    <submittedName>
        <fullName evidence="8">Type II secretion system protein F</fullName>
    </submittedName>
</protein>
<evidence type="ECO:0000256" key="1">
    <source>
        <dbReference type="ARBA" id="ARBA00004651"/>
    </source>
</evidence>
<evidence type="ECO:0000313" key="9">
    <source>
        <dbReference type="Proteomes" id="UP000544090"/>
    </source>
</evidence>
<dbReference type="EMBL" id="JAAZSQ010000032">
    <property type="protein sequence ID" value="NKX56719.1"/>
    <property type="molecule type" value="Genomic_DNA"/>
</dbReference>
<dbReference type="InterPro" id="IPR042094">
    <property type="entry name" value="T2SS_GspF_sf"/>
</dbReference>